<accession>A0A380DJ75</accession>
<dbReference type="Proteomes" id="UP000255091">
    <property type="component" value="Unassembled WGS sequence"/>
</dbReference>
<dbReference type="AlphaFoldDB" id="A0A380DJ75"/>
<dbReference type="InterPro" id="IPR036291">
    <property type="entry name" value="NAD(P)-bd_dom_sf"/>
</dbReference>
<evidence type="ECO:0000313" key="2">
    <source>
        <dbReference type="EMBL" id="SUK28706.1"/>
    </source>
</evidence>
<sequence length="176" mass="19963">MQVLVQIIFGDDDEFEKVNVQGTVDVIRLALQHHARLIYVSTISVGTYFDIDTEDVTFSEADVYKGQLLTSPYTRSKFYSELKVLEAVNNGLDGRIVRVGNLTSPYNGRWHMRNIKTNRFSMVMNDLLQLNCIGVSLAEMPVDFSFVDTTARQIVALAQVNTPQIIYHVLSLIKCR</sequence>
<dbReference type="Pfam" id="PF07993">
    <property type="entry name" value="NAD_binding_4"/>
    <property type="match status" value="1"/>
</dbReference>
<dbReference type="InterPro" id="IPR013120">
    <property type="entry name" value="FAR_NAD-bd"/>
</dbReference>
<evidence type="ECO:0000259" key="1">
    <source>
        <dbReference type="Pfam" id="PF07993"/>
    </source>
</evidence>
<protein>
    <submittedName>
        <fullName evidence="2">Thioester reductase domain-containing protein</fullName>
    </submittedName>
</protein>
<dbReference type="SUPFAM" id="SSF51735">
    <property type="entry name" value="NAD(P)-binding Rossmann-fold domains"/>
    <property type="match status" value="1"/>
</dbReference>
<dbReference type="Gene3D" id="3.40.50.720">
    <property type="entry name" value="NAD(P)-binding Rossmann-like Domain"/>
    <property type="match status" value="1"/>
</dbReference>
<reference evidence="2 3" key="1">
    <citation type="submission" date="2018-06" db="EMBL/GenBank/DDBJ databases">
        <authorList>
            <consortium name="Pathogen Informatics"/>
            <person name="Doyle S."/>
        </authorList>
    </citation>
    <scope>NUCLEOTIDE SEQUENCE [LARGE SCALE GENOMIC DNA]</scope>
    <source>
        <strain evidence="2 3">NCTC6133</strain>
    </source>
</reference>
<organism evidence="2 3">
    <name type="scientific">Staphylococcus aureus</name>
    <dbReference type="NCBI Taxonomy" id="1280"/>
    <lineage>
        <taxon>Bacteria</taxon>
        <taxon>Bacillati</taxon>
        <taxon>Bacillota</taxon>
        <taxon>Bacilli</taxon>
        <taxon>Bacillales</taxon>
        <taxon>Staphylococcaceae</taxon>
        <taxon>Staphylococcus</taxon>
    </lineage>
</organism>
<dbReference type="EMBL" id="UHAP01000001">
    <property type="protein sequence ID" value="SUK28706.1"/>
    <property type="molecule type" value="Genomic_DNA"/>
</dbReference>
<gene>
    <name evidence="2" type="ORF">NCTC6133_00179</name>
</gene>
<name>A0A380DJ75_STAAU</name>
<evidence type="ECO:0000313" key="3">
    <source>
        <dbReference type="Proteomes" id="UP000255091"/>
    </source>
</evidence>
<proteinExistence type="predicted"/>
<feature type="domain" description="Thioester reductase (TE)" evidence="1">
    <location>
        <begin position="13"/>
        <end position="152"/>
    </location>
</feature>